<accession>A0A291Q2D6</accession>
<dbReference type="Gene3D" id="1.20.58.480">
    <property type="match status" value="1"/>
</dbReference>
<reference evidence="1 2" key="1">
    <citation type="submission" date="2017-08" db="EMBL/GenBank/DDBJ databases">
        <title>Complete Genome Sequence of Streptomyces formicae KY5, the formicamycin producer.</title>
        <authorList>
            <person name="Holmes N.A."/>
            <person name="Devine R."/>
            <person name="Qin Z."/>
            <person name="Seipke R.F."/>
            <person name="Wilkinson B."/>
            <person name="Hutchings M.I."/>
        </authorList>
    </citation>
    <scope>NUCLEOTIDE SEQUENCE [LARGE SCALE GENOMIC DNA]</scope>
    <source>
        <strain evidence="1 2">KY5</strain>
    </source>
</reference>
<protein>
    <submittedName>
        <fullName evidence="1">Uncharacterized protein</fullName>
    </submittedName>
</protein>
<sequence length="345" mass="37816">MASDEPRPPGFLPARLPAQVLAGAWTDLDVLAHAAAVARAPEEARALVDRADRAGELAVLRQRVNRLAPPRARAAAMRVAVIAAACGWTDLDPLAPESRRAAREDFLGLWSSLAHRGDHERFVALPTLALLNWAPLHKSQRARTTDQLARGEVLVPIVRWSRSGQPLSRIDRLMLASVRLEAQGIWLLRIAESLAGRGPGDETVATALCRFTRIQHVLRTQLRTERVKLAMAPTTAQQRTVLHSLAGRGALEPPILLAADTVLGIGGRPGNTSRPQLRRHLPAPHRCRLSTLERDCAPLRTLAHRSGPDADAYREAQESLIVLRRTYTELVGTAMEPGPVRPMWP</sequence>
<evidence type="ECO:0000313" key="2">
    <source>
        <dbReference type="Proteomes" id="UP000221011"/>
    </source>
</evidence>
<name>A0A291Q2D6_9ACTN</name>
<keyword evidence="2" id="KW-1185">Reference proteome</keyword>
<dbReference type="SUPFAM" id="SSF140959">
    <property type="entry name" value="Indolic compounds 2,3-dioxygenase-like"/>
    <property type="match status" value="1"/>
</dbReference>
<dbReference type="RefSeq" id="WP_098240938.1">
    <property type="nucleotide sequence ID" value="NZ_CP022685.1"/>
</dbReference>
<dbReference type="GO" id="GO:0046872">
    <property type="term" value="F:metal ion binding"/>
    <property type="evidence" value="ECO:0007669"/>
    <property type="project" value="InterPro"/>
</dbReference>
<dbReference type="GO" id="GO:0020037">
    <property type="term" value="F:heme binding"/>
    <property type="evidence" value="ECO:0007669"/>
    <property type="project" value="InterPro"/>
</dbReference>
<dbReference type="GO" id="GO:0019441">
    <property type="term" value="P:L-tryptophan catabolic process to kynurenine"/>
    <property type="evidence" value="ECO:0007669"/>
    <property type="project" value="InterPro"/>
</dbReference>
<evidence type="ECO:0000313" key="1">
    <source>
        <dbReference type="EMBL" id="ATL25889.1"/>
    </source>
</evidence>
<dbReference type="AlphaFoldDB" id="A0A291Q2D6"/>
<gene>
    <name evidence="1" type="ORF">KY5_0871c</name>
</gene>
<dbReference type="KEGG" id="sfk:KY5_0871c"/>
<dbReference type="InterPro" id="IPR037217">
    <property type="entry name" value="Trp/Indoleamine_2_3_dOase-like"/>
</dbReference>
<organism evidence="1 2">
    <name type="scientific">Streptomyces formicae</name>
    <dbReference type="NCBI Taxonomy" id="1616117"/>
    <lineage>
        <taxon>Bacteria</taxon>
        <taxon>Bacillati</taxon>
        <taxon>Actinomycetota</taxon>
        <taxon>Actinomycetes</taxon>
        <taxon>Kitasatosporales</taxon>
        <taxon>Streptomycetaceae</taxon>
        <taxon>Streptomyces</taxon>
    </lineage>
</organism>
<proteinExistence type="predicted"/>
<dbReference type="Proteomes" id="UP000221011">
    <property type="component" value="Chromosome"/>
</dbReference>
<dbReference type="EMBL" id="CP022685">
    <property type="protein sequence ID" value="ATL25889.1"/>
    <property type="molecule type" value="Genomic_DNA"/>
</dbReference>